<comment type="caution">
    <text evidence="5">The sequence shown here is derived from an EMBL/GenBank/DDBJ whole genome shotgun (WGS) entry which is preliminary data.</text>
</comment>
<keyword evidence="1" id="KW-0805">Transcription regulation</keyword>
<dbReference type="SMART" id="SM00342">
    <property type="entry name" value="HTH_ARAC"/>
    <property type="match status" value="1"/>
</dbReference>
<reference evidence="5 6" key="1">
    <citation type="submission" date="2021-06" db="EMBL/GenBank/DDBJ databases">
        <title>Bacillus sp. RD4P76, an endophyte from a halophyte.</title>
        <authorList>
            <person name="Sun J.-Q."/>
        </authorList>
    </citation>
    <scope>NUCLEOTIDE SEQUENCE [LARGE SCALE GENOMIC DNA]</scope>
    <source>
        <strain evidence="5 6">CGMCC 1.15917</strain>
    </source>
</reference>
<evidence type="ECO:0000313" key="6">
    <source>
        <dbReference type="Proteomes" id="UP000784880"/>
    </source>
</evidence>
<evidence type="ECO:0000256" key="1">
    <source>
        <dbReference type="ARBA" id="ARBA00023015"/>
    </source>
</evidence>
<evidence type="ECO:0000313" key="5">
    <source>
        <dbReference type="EMBL" id="MBU9711597.1"/>
    </source>
</evidence>
<keyword evidence="2" id="KW-0238">DNA-binding</keyword>
<gene>
    <name evidence="5" type="ORF">KS419_07605</name>
</gene>
<dbReference type="PROSITE" id="PS01124">
    <property type="entry name" value="HTH_ARAC_FAMILY_2"/>
    <property type="match status" value="1"/>
</dbReference>
<name>A0ABS6JD51_9BACI</name>
<feature type="domain" description="HTH araC/xylS-type" evidence="4">
    <location>
        <begin position="187"/>
        <end position="285"/>
    </location>
</feature>
<evidence type="ECO:0000259" key="4">
    <source>
        <dbReference type="PROSITE" id="PS01124"/>
    </source>
</evidence>
<evidence type="ECO:0000256" key="3">
    <source>
        <dbReference type="ARBA" id="ARBA00023163"/>
    </source>
</evidence>
<dbReference type="PROSITE" id="PS00041">
    <property type="entry name" value="HTH_ARAC_FAMILY_1"/>
    <property type="match status" value="1"/>
</dbReference>
<evidence type="ECO:0000256" key="2">
    <source>
        <dbReference type="ARBA" id="ARBA00023125"/>
    </source>
</evidence>
<dbReference type="InterPro" id="IPR003313">
    <property type="entry name" value="AraC-bd"/>
</dbReference>
<dbReference type="CDD" id="cd06986">
    <property type="entry name" value="cupin_MmsR-like_N"/>
    <property type="match status" value="1"/>
</dbReference>
<protein>
    <submittedName>
        <fullName evidence="5">AraC family transcriptional regulator</fullName>
    </submittedName>
</protein>
<sequence>MKTKFTNSARYKCLEYLKKNSYDLYLCYCGIEECDPNHSYGPISRNEYLLHYVIKGKGIFKADGKTYHIGENEAFLIYPSETTYYEADKYDPWTYLWIGFDGIKAETSLINASFTEENRVSKFDCGETLIHYVNGMLNASKLTYSNELKREGYLFMFLSALIQEKTDKKSNSQNPEVYDYPFHVYVEHALDFISHNYERNIKVIDIADYIGINRSYLTTIFKKSLKESPQEYLVKYRLEKACTLLKTTDLLVNEIAANVGYHNALTFSKVFKSYYKMSPKTYRKQHQDPVFSNDKSQKIDVEQ</sequence>
<dbReference type="PANTHER" id="PTHR43280">
    <property type="entry name" value="ARAC-FAMILY TRANSCRIPTIONAL REGULATOR"/>
    <property type="match status" value="1"/>
</dbReference>
<keyword evidence="6" id="KW-1185">Reference proteome</keyword>
<dbReference type="Proteomes" id="UP000784880">
    <property type="component" value="Unassembled WGS sequence"/>
</dbReference>
<dbReference type="Pfam" id="PF02311">
    <property type="entry name" value="AraC_binding"/>
    <property type="match status" value="1"/>
</dbReference>
<dbReference type="PANTHER" id="PTHR43280:SF2">
    <property type="entry name" value="HTH-TYPE TRANSCRIPTIONAL REGULATOR EXSA"/>
    <property type="match status" value="1"/>
</dbReference>
<keyword evidence="3" id="KW-0804">Transcription</keyword>
<proteinExistence type="predicted"/>
<organism evidence="5 6">
    <name type="scientific">Evansella tamaricis</name>
    <dbReference type="NCBI Taxonomy" id="2069301"/>
    <lineage>
        <taxon>Bacteria</taxon>
        <taxon>Bacillati</taxon>
        <taxon>Bacillota</taxon>
        <taxon>Bacilli</taxon>
        <taxon>Bacillales</taxon>
        <taxon>Bacillaceae</taxon>
        <taxon>Evansella</taxon>
    </lineage>
</organism>
<dbReference type="Pfam" id="PF12833">
    <property type="entry name" value="HTH_18"/>
    <property type="match status" value="1"/>
</dbReference>
<dbReference type="InterPro" id="IPR018060">
    <property type="entry name" value="HTH_AraC"/>
</dbReference>
<dbReference type="RefSeq" id="WP_217065558.1">
    <property type="nucleotide sequence ID" value="NZ_JAHQCS010000077.1"/>
</dbReference>
<accession>A0ABS6JD51</accession>
<dbReference type="EMBL" id="JAHQCS010000077">
    <property type="protein sequence ID" value="MBU9711597.1"/>
    <property type="molecule type" value="Genomic_DNA"/>
</dbReference>
<dbReference type="InterPro" id="IPR018062">
    <property type="entry name" value="HTH_AraC-typ_CS"/>
</dbReference>